<feature type="compositionally biased region" description="Basic and acidic residues" evidence="1">
    <location>
        <begin position="88"/>
        <end position="101"/>
    </location>
</feature>
<feature type="region of interest" description="Disordered" evidence="1">
    <location>
        <begin position="78"/>
        <end position="103"/>
    </location>
</feature>
<evidence type="ECO:0000313" key="3">
    <source>
        <dbReference type="Proteomes" id="UP000321058"/>
    </source>
</evidence>
<dbReference type="EMBL" id="BKAJ01000098">
    <property type="protein sequence ID" value="GEP58364.1"/>
    <property type="molecule type" value="Genomic_DNA"/>
</dbReference>
<name>A0A512NHC6_9HYPH</name>
<protein>
    <submittedName>
        <fullName evidence="2">Uncharacterized protein</fullName>
    </submittedName>
</protein>
<evidence type="ECO:0000313" key="2">
    <source>
        <dbReference type="EMBL" id="GEP58364.1"/>
    </source>
</evidence>
<feature type="compositionally biased region" description="Polar residues" evidence="1">
    <location>
        <begin position="177"/>
        <end position="186"/>
    </location>
</feature>
<dbReference type="Proteomes" id="UP000321058">
    <property type="component" value="Unassembled WGS sequence"/>
</dbReference>
<feature type="compositionally biased region" description="Basic residues" evidence="1">
    <location>
        <begin position="78"/>
        <end position="87"/>
    </location>
</feature>
<keyword evidence="3" id="KW-1185">Reference proteome</keyword>
<comment type="caution">
    <text evidence="2">The sequence shown here is derived from an EMBL/GenBank/DDBJ whole genome shotgun (WGS) entry which is preliminary data.</text>
</comment>
<sequence length="201" mass="22600">MAILRLRWCRQERKSQIGSNRVNRGTDMSTSIADERRLLAADEYEPIARSHYPSVASLQRDELLELVRWLRDQRGKFKGQIRRRVRSRKADAKNDADKPASERGLAAKKQVFARALKRVNSQLDRVLAADKRAAMHAGMQAALERKRRAPRHHPSSGRRARGGVQPIENPKGADIVQPSTVGSITQAGRVAQAQRDSKPEA</sequence>
<accession>A0A512NHC6</accession>
<organism evidence="2 3">
    <name type="scientific">Reyranella soli</name>
    <dbReference type="NCBI Taxonomy" id="1230389"/>
    <lineage>
        <taxon>Bacteria</taxon>
        <taxon>Pseudomonadati</taxon>
        <taxon>Pseudomonadota</taxon>
        <taxon>Alphaproteobacteria</taxon>
        <taxon>Hyphomicrobiales</taxon>
        <taxon>Reyranellaceae</taxon>
        <taxon>Reyranella</taxon>
    </lineage>
</organism>
<dbReference type="AlphaFoldDB" id="A0A512NHC6"/>
<feature type="compositionally biased region" description="Basic residues" evidence="1">
    <location>
        <begin position="145"/>
        <end position="161"/>
    </location>
</feature>
<proteinExistence type="predicted"/>
<reference evidence="2 3" key="1">
    <citation type="submission" date="2019-07" db="EMBL/GenBank/DDBJ databases">
        <title>Whole genome shotgun sequence of Reyranella soli NBRC 108950.</title>
        <authorList>
            <person name="Hosoyama A."/>
            <person name="Uohara A."/>
            <person name="Ohji S."/>
            <person name="Ichikawa N."/>
        </authorList>
    </citation>
    <scope>NUCLEOTIDE SEQUENCE [LARGE SCALE GENOMIC DNA]</scope>
    <source>
        <strain evidence="2 3">NBRC 108950</strain>
    </source>
</reference>
<gene>
    <name evidence="2" type="ORF">RSO01_55300</name>
</gene>
<feature type="region of interest" description="Disordered" evidence="1">
    <location>
        <begin position="137"/>
        <end position="201"/>
    </location>
</feature>
<evidence type="ECO:0000256" key="1">
    <source>
        <dbReference type="SAM" id="MobiDB-lite"/>
    </source>
</evidence>